<dbReference type="EMBL" id="BNJF01000002">
    <property type="protein sequence ID" value="GHO46089.1"/>
    <property type="molecule type" value="Genomic_DNA"/>
</dbReference>
<dbReference type="PANTHER" id="PTHR11601">
    <property type="entry name" value="CYSTEINE DESULFURYLASE FAMILY MEMBER"/>
    <property type="match status" value="1"/>
</dbReference>
<feature type="domain" description="Aminotransferase class V" evidence="3">
    <location>
        <begin position="2"/>
        <end position="132"/>
    </location>
</feature>
<dbReference type="PANTHER" id="PTHR11601:SF34">
    <property type="entry name" value="CYSTEINE DESULFURASE"/>
    <property type="match status" value="1"/>
</dbReference>
<gene>
    <name evidence="4" type="ORF">KSX_42520</name>
</gene>
<evidence type="ECO:0000256" key="1">
    <source>
        <dbReference type="ARBA" id="ARBA00001933"/>
    </source>
</evidence>
<accession>A0A8J3I7F1</accession>
<proteinExistence type="predicted"/>
<dbReference type="SUPFAM" id="SSF53383">
    <property type="entry name" value="PLP-dependent transferases"/>
    <property type="match status" value="1"/>
</dbReference>
<dbReference type="GO" id="GO:0031071">
    <property type="term" value="F:cysteine desulfurase activity"/>
    <property type="evidence" value="ECO:0007669"/>
    <property type="project" value="UniProtKB-EC"/>
</dbReference>
<dbReference type="InterPro" id="IPR015424">
    <property type="entry name" value="PyrdxlP-dep_Trfase"/>
</dbReference>
<dbReference type="AlphaFoldDB" id="A0A8J3I7F1"/>
<keyword evidence="5" id="KW-1185">Reference proteome</keyword>
<evidence type="ECO:0000256" key="2">
    <source>
        <dbReference type="ARBA" id="ARBA00050776"/>
    </source>
</evidence>
<name>A0A8J3I7F1_9CHLR</name>
<sequence length="153" mass="16133">MRAGTENVAGIVALGTACEIAERSLPTERYRLTGLRDQLSQRLAEMLPGKVVLNGHPIERLPNTVNVSIEGVVGAEVLDATPEIAGATGSACHAENVEPSAVLLAMGMERSRALGALRLTLGRWSTSKEVEQASCLLAQTVQKMLSAASLGKR</sequence>
<protein>
    <recommendedName>
        <fullName evidence="3">Aminotransferase class V domain-containing protein</fullName>
    </recommendedName>
</protein>
<dbReference type="Gene3D" id="3.90.1150.10">
    <property type="entry name" value="Aspartate Aminotransferase, domain 1"/>
    <property type="match status" value="1"/>
</dbReference>
<comment type="caution">
    <text evidence="4">The sequence shown here is derived from an EMBL/GenBank/DDBJ whole genome shotgun (WGS) entry which is preliminary data.</text>
</comment>
<dbReference type="InterPro" id="IPR000192">
    <property type="entry name" value="Aminotrans_V_dom"/>
</dbReference>
<evidence type="ECO:0000313" key="4">
    <source>
        <dbReference type="EMBL" id="GHO46089.1"/>
    </source>
</evidence>
<organism evidence="4 5">
    <name type="scientific">Ktedonospora formicarum</name>
    <dbReference type="NCBI Taxonomy" id="2778364"/>
    <lineage>
        <taxon>Bacteria</taxon>
        <taxon>Bacillati</taxon>
        <taxon>Chloroflexota</taxon>
        <taxon>Ktedonobacteria</taxon>
        <taxon>Ktedonobacterales</taxon>
        <taxon>Ktedonobacteraceae</taxon>
        <taxon>Ktedonospora</taxon>
    </lineage>
</organism>
<dbReference type="InterPro" id="IPR015422">
    <property type="entry name" value="PyrdxlP-dep_Trfase_small"/>
</dbReference>
<evidence type="ECO:0000313" key="5">
    <source>
        <dbReference type="Proteomes" id="UP000612362"/>
    </source>
</evidence>
<dbReference type="PROSITE" id="PS51257">
    <property type="entry name" value="PROKAR_LIPOPROTEIN"/>
    <property type="match status" value="1"/>
</dbReference>
<dbReference type="Proteomes" id="UP000612362">
    <property type="component" value="Unassembled WGS sequence"/>
</dbReference>
<evidence type="ECO:0000259" key="3">
    <source>
        <dbReference type="Pfam" id="PF00266"/>
    </source>
</evidence>
<reference evidence="4" key="1">
    <citation type="submission" date="2020-10" db="EMBL/GenBank/DDBJ databases">
        <title>Taxonomic study of unclassified bacteria belonging to the class Ktedonobacteria.</title>
        <authorList>
            <person name="Yabe S."/>
            <person name="Wang C.M."/>
            <person name="Zheng Y."/>
            <person name="Sakai Y."/>
            <person name="Cavaletti L."/>
            <person name="Monciardini P."/>
            <person name="Donadio S."/>
        </authorList>
    </citation>
    <scope>NUCLEOTIDE SEQUENCE</scope>
    <source>
        <strain evidence="4">SOSP1-1</strain>
    </source>
</reference>
<comment type="catalytic activity">
    <reaction evidence="2">
        <text>(sulfur carrier)-H + L-cysteine = (sulfur carrier)-SH + L-alanine</text>
        <dbReference type="Rhea" id="RHEA:43892"/>
        <dbReference type="Rhea" id="RHEA-COMP:14737"/>
        <dbReference type="Rhea" id="RHEA-COMP:14739"/>
        <dbReference type="ChEBI" id="CHEBI:29917"/>
        <dbReference type="ChEBI" id="CHEBI:35235"/>
        <dbReference type="ChEBI" id="CHEBI:57972"/>
        <dbReference type="ChEBI" id="CHEBI:64428"/>
        <dbReference type="EC" id="2.8.1.7"/>
    </reaction>
</comment>
<comment type="cofactor">
    <cofactor evidence="1">
        <name>pyridoxal 5'-phosphate</name>
        <dbReference type="ChEBI" id="CHEBI:597326"/>
    </cofactor>
</comment>
<dbReference type="Pfam" id="PF00266">
    <property type="entry name" value="Aminotran_5"/>
    <property type="match status" value="1"/>
</dbReference>